<name>A0A1E5VE41_9POAL</name>
<evidence type="ECO:0000313" key="1">
    <source>
        <dbReference type="EMBL" id="OEL23337.1"/>
    </source>
</evidence>
<dbReference type="AlphaFoldDB" id="A0A1E5VE41"/>
<protein>
    <submittedName>
        <fullName evidence="1">Uncharacterized protein</fullName>
    </submittedName>
</protein>
<proteinExistence type="predicted"/>
<sequence>MPELARAASGKDTLVFHCALSQVDRVAIPADMWVLLVSYKIDNLCWTSAAASLYVLHADAHEFCRKGPQHSAPRQQMMETGST</sequence>
<evidence type="ECO:0000313" key="2">
    <source>
        <dbReference type="Proteomes" id="UP000095767"/>
    </source>
</evidence>
<gene>
    <name evidence="1" type="ORF">BAE44_0015638</name>
</gene>
<accession>A0A1E5VE41</accession>
<dbReference type="OrthoDB" id="102559at2759"/>
<reference evidence="1 2" key="1">
    <citation type="submission" date="2016-09" db="EMBL/GenBank/DDBJ databases">
        <title>The draft genome of Dichanthelium oligosanthes: A C3 panicoid grass species.</title>
        <authorList>
            <person name="Studer A.J."/>
            <person name="Schnable J.C."/>
            <person name="Brutnell T.P."/>
        </authorList>
    </citation>
    <scope>NUCLEOTIDE SEQUENCE [LARGE SCALE GENOMIC DNA]</scope>
    <source>
        <strain evidence="2">cv. Kellogg 1175</strain>
        <tissue evidence="1">Leaf</tissue>
    </source>
</reference>
<keyword evidence="2" id="KW-1185">Reference proteome</keyword>
<dbReference type="EMBL" id="LWDX02042797">
    <property type="protein sequence ID" value="OEL23337.1"/>
    <property type="molecule type" value="Genomic_DNA"/>
</dbReference>
<organism evidence="1 2">
    <name type="scientific">Dichanthelium oligosanthes</name>
    <dbReference type="NCBI Taxonomy" id="888268"/>
    <lineage>
        <taxon>Eukaryota</taxon>
        <taxon>Viridiplantae</taxon>
        <taxon>Streptophyta</taxon>
        <taxon>Embryophyta</taxon>
        <taxon>Tracheophyta</taxon>
        <taxon>Spermatophyta</taxon>
        <taxon>Magnoliopsida</taxon>
        <taxon>Liliopsida</taxon>
        <taxon>Poales</taxon>
        <taxon>Poaceae</taxon>
        <taxon>PACMAD clade</taxon>
        <taxon>Panicoideae</taxon>
        <taxon>Panicodae</taxon>
        <taxon>Paniceae</taxon>
        <taxon>Dichantheliinae</taxon>
        <taxon>Dichanthelium</taxon>
    </lineage>
</organism>
<comment type="caution">
    <text evidence="1">The sequence shown here is derived from an EMBL/GenBank/DDBJ whole genome shotgun (WGS) entry which is preliminary data.</text>
</comment>
<dbReference type="Proteomes" id="UP000095767">
    <property type="component" value="Unassembled WGS sequence"/>
</dbReference>